<dbReference type="AlphaFoldDB" id="A0A653XM16"/>
<dbReference type="EMBL" id="CABWMV010000001">
    <property type="protein sequence ID" value="VXC31135.1"/>
    <property type="molecule type" value="Genomic_DNA"/>
</dbReference>
<protein>
    <submittedName>
        <fullName evidence="1">Uncharacterized protein</fullName>
    </submittedName>
</protein>
<evidence type="ECO:0000313" key="2">
    <source>
        <dbReference type="Proteomes" id="UP000432350"/>
    </source>
</evidence>
<organism evidence="1 2">
    <name type="scientific">Sphingobacterium multivorum</name>
    <dbReference type="NCBI Taxonomy" id="28454"/>
    <lineage>
        <taxon>Bacteria</taxon>
        <taxon>Pseudomonadati</taxon>
        <taxon>Bacteroidota</taxon>
        <taxon>Sphingobacteriia</taxon>
        <taxon>Sphingobacteriales</taxon>
        <taxon>Sphingobacteriaceae</taxon>
        <taxon>Sphingobacterium</taxon>
    </lineage>
</organism>
<dbReference type="Proteomes" id="UP000432350">
    <property type="component" value="Unassembled WGS sequence"/>
</dbReference>
<accession>A0A653XM16</accession>
<sequence length="71" mass="8000">MSDLIGQKEPSVAFIAVGVLRSHEGFILFCLYQLKCQFKQSIFEVTDVILGSFFYCQRPIASIILNPDINS</sequence>
<proteinExistence type="predicted"/>
<name>A0A653XM16_SPHMU</name>
<evidence type="ECO:0000313" key="1">
    <source>
        <dbReference type="EMBL" id="VXC31135.1"/>
    </source>
</evidence>
<gene>
    <name evidence="1" type="ORF">SPHINGO8BC_10066</name>
</gene>
<reference evidence="1 2" key="1">
    <citation type="submission" date="2019-10" db="EMBL/GenBank/DDBJ databases">
        <authorList>
            <person name="Karimi E."/>
        </authorList>
    </citation>
    <scope>NUCLEOTIDE SEQUENCE [LARGE SCALE GENOMIC DNA]</scope>
    <source>
        <strain evidence="1">Sphingobacterium sp. 8BC</strain>
    </source>
</reference>